<comment type="caution">
    <text evidence="11">The sequence shown here is derived from an EMBL/GenBank/DDBJ whole genome shotgun (WGS) entry which is preliminary data.</text>
</comment>
<evidence type="ECO:0000259" key="10">
    <source>
        <dbReference type="Pfam" id="PF18967"/>
    </source>
</evidence>
<feature type="transmembrane region" description="Helical" evidence="9">
    <location>
        <begin position="137"/>
        <end position="160"/>
    </location>
</feature>
<dbReference type="GO" id="GO:0051607">
    <property type="term" value="P:defense response to virus"/>
    <property type="evidence" value="ECO:0007669"/>
    <property type="project" value="UniProtKB-KW"/>
</dbReference>
<keyword evidence="5 9" id="KW-1133">Transmembrane helix</keyword>
<dbReference type="EMBL" id="JADUNP010000003">
    <property type="protein sequence ID" value="MBH1650996.1"/>
    <property type="molecule type" value="Genomic_DNA"/>
</dbReference>
<sequence length="248" mass="28008">MAAILTVRSLHVATTLRPWSLSSWNSTDVRWPTQLSLRIVRLQERAAAERWTSAVFDLPSNEHKPYPSRQRTHPVQEPQNSGGHPPNQSDRVSAAWQQLNLVLGFFSRVDTKLSVGLGINLGMLAMIATRLPKLDELTALISVVGVLFLTPLTVSFWHLWYGYFPELRGGSNSLIFFERVSSMAEHEFLQKCAERTLMEFEEDLLGQCWRNSKILSSKFSCLKYAYIATVLAIAPWMALIVVLPPPAK</sequence>
<evidence type="ECO:0000256" key="7">
    <source>
        <dbReference type="ARBA" id="ARBA00023136"/>
    </source>
</evidence>
<name>A0A6B8HSG3_STEMA</name>
<feature type="transmembrane region" description="Helical" evidence="9">
    <location>
        <begin position="224"/>
        <end position="243"/>
    </location>
</feature>
<keyword evidence="3 9" id="KW-0812">Transmembrane</keyword>
<keyword evidence="6" id="KW-0051">Antiviral defense</keyword>
<dbReference type="InterPro" id="IPR043760">
    <property type="entry name" value="PycTM_dom"/>
</dbReference>
<evidence type="ECO:0000256" key="9">
    <source>
        <dbReference type="SAM" id="Phobius"/>
    </source>
</evidence>
<dbReference type="OrthoDB" id="6041132at2"/>
<keyword evidence="7 9" id="KW-0472">Membrane</keyword>
<evidence type="ECO:0000256" key="3">
    <source>
        <dbReference type="ARBA" id="ARBA00022692"/>
    </source>
</evidence>
<protein>
    <recommendedName>
        <fullName evidence="10">Pycsar effector protein domain-containing protein</fullName>
    </recommendedName>
</protein>
<evidence type="ECO:0000256" key="8">
    <source>
        <dbReference type="SAM" id="MobiDB-lite"/>
    </source>
</evidence>
<dbReference type="AlphaFoldDB" id="A0A6B8HSG3"/>
<dbReference type="GO" id="GO:0005886">
    <property type="term" value="C:plasma membrane"/>
    <property type="evidence" value="ECO:0007669"/>
    <property type="project" value="UniProtKB-SubCell"/>
</dbReference>
<evidence type="ECO:0000313" key="11">
    <source>
        <dbReference type="EMBL" id="MBH1650996.1"/>
    </source>
</evidence>
<evidence type="ECO:0000256" key="5">
    <source>
        <dbReference type="ARBA" id="ARBA00022989"/>
    </source>
</evidence>
<proteinExistence type="predicted"/>
<reference evidence="11" key="1">
    <citation type="submission" date="2020-11" db="EMBL/GenBank/DDBJ databases">
        <title>Enhanced detection system for hospital associated transmission using whole genome sequencing surveillance.</title>
        <authorList>
            <person name="Harrison L.H."/>
            <person name="Van Tyne D."/>
            <person name="Marsh J.W."/>
            <person name="Griffith M.P."/>
            <person name="Snyder D.J."/>
            <person name="Cooper V.S."/>
            <person name="Mustapha M."/>
        </authorList>
    </citation>
    <scope>NUCLEOTIDE SEQUENCE</scope>
    <source>
        <strain evidence="11">STEN00091</strain>
    </source>
</reference>
<feature type="domain" description="Pycsar effector protein" evidence="10">
    <location>
        <begin position="95"/>
        <end position="242"/>
    </location>
</feature>
<dbReference type="GO" id="GO:0000166">
    <property type="term" value="F:nucleotide binding"/>
    <property type="evidence" value="ECO:0007669"/>
    <property type="project" value="UniProtKB-KW"/>
</dbReference>
<evidence type="ECO:0000256" key="4">
    <source>
        <dbReference type="ARBA" id="ARBA00022741"/>
    </source>
</evidence>
<comment type="subcellular location">
    <subcellularLocation>
        <location evidence="1">Cell membrane</location>
    </subcellularLocation>
</comment>
<dbReference type="Pfam" id="PF18967">
    <property type="entry name" value="PycTM"/>
    <property type="match status" value="1"/>
</dbReference>
<accession>A0A6B8HSG3</accession>
<feature type="compositionally biased region" description="Polar residues" evidence="8">
    <location>
        <begin position="77"/>
        <end position="90"/>
    </location>
</feature>
<organism evidence="11 12">
    <name type="scientific">Stenotrophomonas maltophilia</name>
    <name type="common">Pseudomonas maltophilia</name>
    <name type="synonym">Xanthomonas maltophilia</name>
    <dbReference type="NCBI Taxonomy" id="40324"/>
    <lineage>
        <taxon>Bacteria</taxon>
        <taxon>Pseudomonadati</taxon>
        <taxon>Pseudomonadota</taxon>
        <taxon>Gammaproteobacteria</taxon>
        <taxon>Lysobacterales</taxon>
        <taxon>Lysobacteraceae</taxon>
        <taxon>Stenotrophomonas</taxon>
        <taxon>Stenotrophomonas maltophilia group</taxon>
    </lineage>
</organism>
<evidence type="ECO:0000256" key="1">
    <source>
        <dbReference type="ARBA" id="ARBA00004236"/>
    </source>
</evidence>
<keyword evidence="4" id="KW-0547">Nucleotide-binding</keyword>
<evidence type="ECO:0000313" key="12">
    <source>
        <dbReference type="Proteomes" id="UP000625930"/>
    </source>
</evidence>
<evidence type="ECO:0000256" key="2">
    <source>
        <dbReference type="ARBA" id="ARBA00022475"/>
    </source>
</evidence>
<evidence type="ECO:0000256" key="6">
    <source>
        <dbReference type="ARBA" id="ARBA00023118"/>
    </source>
</evidence>
<gene>
    <name evidence="11" type="ORF">I5U67_02280</name>
</gene>
<dbReference type="Proteomes" id="UP000625930">
    <property type="component" value="Unassembled WGS sequence"/>
</dbReference>
<feature type="region of interest" description="Disordered" evidence="8">
    <location>
        <begin position="59"/>
        <end position="90"/>
    </location>
</feature>
<keyword evidence="2" id="KW-1003">Cell membrane</keyword>